<evidence type="ECO:0000256" key="2">
    <source>
        <dbReference type="ARBA" id="ARBA00022475"/>
    </source>
</evidence>
<dbReference type="Pfam" id="PF02361">
    <property type="entry name" value="CbiQ"/>
    <property type="match status" value="1"/>
</dbReference>
<evidence type="ECO:0000313" key="8">
    <source>
        <dbReference type="Proteomes" id="UP001172911"/>
    </source>
</evidence>
<evidence type="ECO:0000256" key="1">
    <source>
        <dbReference type="ARBA" id="ARBA00004651"/>
    </source>
</evidence>
<feature type="transmembrane region" description="Helical" evidence="6">
    <location>
        <begin position="81"/>
        <end position="110"/>
    </location>
</feature>
<dbReference type="InterPro" id="IPR003339">
    <property type="entry name" value="ABC/ECF_trnsptr_transmembrane"/>
</dbReference>
<keyword evidence="2" id="KW-1003">Cell membrane</keyword>
<dbReference type="PANTHER" id="PTHR34857:SF2">
    <property type="entry name" value="SLL0384 PROTEIN"/>
    <property type="match status" value="1"/>
</dbReference>
<protein>
    <submittedName>
        <fullName evidence="7">Cobalt ECF transporter T component CbiQ</fullName>
    </submittedName>
</protein>
<dbReference type="NCBIfam" id="TIGR02454">
    <property type="entry name" value="ECF_T_CbiQ"/>
    <property type="match status" value="1"/>
</dbReference>
<dbReference type="CDD" id="cd16914">
    <property type="entry name" value="EcfT"/>
    <property type="match status" value="1"/>
</dbReference>
<dbReference type="InterPro" id="IPR012809">
    <property type="entry name" value="ECF_CbiQ"/>
</dbReference>
<proteinExistence type="predicted"/>
<comment type="subcellular location">
    <subcellularLocation>
        <location evidence="1">Cell membrane</location>
        <topology evidence="1">Multi-pass membrane protein</topology>
    </subcellularLocation>
</comment>
<dbReference type="PANTHER" id="PTHR34857">
    <property type="entry name" value="SLL0384 PROTEIN"/>
    <property type="match status" value="1"/>
</dbReference>
<keyword evidence="3 6" id="KW-0812">Transmembrane</keyword>
<comment type="caution">
    <text evidence="7">The sequence shown here is derived from an EMBL/GenBank/DDBJ whole genome shotgun (WGS) entry which is preliminary data.</text>
</comment>
<gene>
    <name evidence="7" type="primary">cbiQ</name>
    <name evidence="7" type="ORF">P6N53_13170</name>
</gene>
<dbReference type="AlphaFoldDB" id="A0AAW7ZH72"/>
<dbReference type="GO" id="GO:0006824">
    <property type="term" value="P:cobalt ion transport"/>
    <property type="evidence" value="ECO:0007669"/>
    <property type="project" value="InterPro"/>
</dbReference>
<feature type="transmembrane region" description="Helical" evidence="6">
    <location>
        <begin position="122"/>
        <end position="142"/>
    </location>
</feature>
<organism evidence="7 8">
    <name type="scientific">Desulforamulus aquiferis</name>
    <dbReference type="NCBI Taxonomy" id="1397668"/>
    <lineage>
        <taxon>Bacteria</taxon>
        <taxon>Bacillati</taxon>
        <taxon>Bacillota</taxon>
        <taxon>Clostridia</taxon>
        <taxon>Eubacteriales</taxon>
        <taxon>Peptococcaceae</taxon>
        <taxon>Desulforamulus</taxon>
    </lineage>
</organism>
<evidence type="ECO:0000256" key="4">
    <source>
        <dbReference type="ARBA" id="ARBA00022989"/>
    </source>
</evidence>
<dbReference type="RefSeq" id="WP_304543860.1">
    <property type="nucleotide sequence ID" value="NZ_JARPTC010000019.1"/>
</dbReference>
<dbReference type="GO" id="GO:0043190">
    <property type="term" value="C:ATP-binding cassette (ABC) transporter complex"/>
    <property type="evidence" value="ECO:0007669"/>
    <property type="project" value="InterPro"/>
</dbReference>
<feature type="transmembrane region" description="Helical" evidence="6">
    <location>
        <begin position="301"/>
        <end position="320"/>
    </location>
</feature>
<accession>A0AAW7ZH72</accession>
<sequence>MKNNELPHWLLQVNYEETNINNLANNQVPIKKVGTIKRKGFIDKTVKEIARRITEEYNAEKIARQPGLLQLINPRIKILSMLYLIIICNLVHSILSLVILNIWVLLVVKLSRIPLYFFIKRVWLVVLLFTGIVVFPSIFNFVRPGSPLIILMDFGHPFHLLVWDFPKEISITKEGIEGALMIITRVGASVSLAKLLAVTTRWNVLLKALRMIFVPQLFVQILEMTHRYIYLLVQTANDMFLAKKCRTIGRTSTKKQRGMIAGSMGSLWLKAYHLSEEIHTAMISRGYSGKMRIMQNLRINLKDWAWAVFVGVIGVLLFGGEKFFV</sequence>
<evidence type="ECO:0000313" key="7">
    <source>
        <dbReference type="EMBL" id="MDO7788175.1"/>
    </source>
</evidence>
<reference evidence="7" key="1">
    <citation type="journal article" date="2023" name="J. Hazard. Mater.">
        <title>Anaerobic biodegradation of pyrene and benzo[a]pyrene by a new sulfate-reducing Desulforamulus aquiferis strain DSA.</title>
        <authorList>
            <person name="Zhang Z."/>
            <person name="Sun J."/>
            <person name="Gong X."/>
            <person name="Wang C."/>
            <person name="Wang H."/>
        </authorList>
    </citation>
    <scope>NUCLEOTIDE SEQUENCE</scope>
    <source>
        <strain evidence="7">DSA</strain>
    </source>
</reference>
<dbReference type="InterPro" id="IPR051611">
    <property type="entry name" value="ECF_transporter_component"/>
</dbReference>
<keyword evidence="8" id="KW-1185">Reference proteome</keyword>
<keyword evidence="4 6" id="KW-1133">Transmembrane helix</keyword>
<evidence type="ECO:0000256" key="5">
    <source>
        <dbReference type="ARBA" id="ARBA00023136"/>
    </source>
</evidence>
<evidence type="ECO:0000256" key="6">
    <source>
        <dbReference type="SAM" id="Phobius"/>
    </source>
</evidence>
<name>A0AAW7ZH72_9FIRM</name>
<reference evidence="7" key="2">
    <citation type="submission" date="2023-03" db="EMBL/GenBank/DDBJ databases">
        <authorList>
            <person name="Zhang Z."/>
        </authorList>
    </citation>
    <scope>NUCLEOTIDE SEQUENCE</scope>
    <source>
        <strain evidence="7">DSA</strain>
    </source>
</reference>
<dbReference type="EMBL" id="JARPTC010000019">
    <property type="protein sequence ID" value="MDO7788175.1"/>
    <property type="molecule type" value="Genomic_DNA"/>
</dbReference>
<keyword evidence="5 6" id="KW-0472">Membrane</keyword>
<dbReference type="Proteomes" id="UP001172911">
    <property type="component" value="Unassembled WGS sequence"/>
</dbReference>
<evidence type="ECO:0000256" key="3">
    <source>
        <dbReference type="ARBA" id="ARBA00022692"/>
    </source>
</evidence>